<dbReference type="Gene3D" id="1.10.20.10">
    <property type="entry name" value="Histone, subunit A"/>
    <property type="match status" value="1"/>
</dbReference>
<organism evidence="5">
    <name type="scientific">Noctiluca scintillans</name>
    <name type="common">Sea sparkle</name>
    <name type="synonym">Red tide dinoflagellate</name>
    <dbReference type="NCBI Taxonomy" id="2966"/>
    <lineage>
        <taxon>Eukaryota</taxon>
        <taxon>Sar</taxon>
        <taxon>Alveolata</taxon>
        <taxon>Dinophyceae</taxon>
        <taxon>Noctilucales</taxon>
        <taxon>Noctilucaceae</taxon>
        <taxon>Noctiluca</taxon>
    </lineage>
</organism>
<feature type="domain" description="Core Histone H2A/H2B/H3" evidence="3">
    <location>
        <begin position="52"/>
        <end position="127"/>
    </location>
</feature>
<evidence type="ECO:0000313" key="5">
    <source>
        <dbReference type="EMBL" id="CAD8831840.1"/>
    </source>
</evidence>
<evidence type="ECO:0000256" key="2">
    <source>
        <dbReference type="SAM" id="MobiDB-lite"/>
    </source>
</evidence>
<dbReference type="InterPro" id="IPR032454">
    <property type="entry name" value="Histone_H2A_C"/>
</dbReference>
<dbReference type="FunFam" id="1.10.20.10:FF:000126">
    <property type="entry name" value="Histone H2A"/>
    <property type="match status" value="1"/>
</dbReference>
<keyword evidence="1" id="KW-0544">Nucleosome core</keyword>
<reference evidence="5" key="1">
    <citation type="submission" date="2021-01" db="EMBL/GenBank/DDBJ databases">
        <authorList>
            <person name="Corre E."/>
            <person name="Pelletier E."/>
            <person name="Niang G."/>
            <person name="Scheremetjew M."/>
            <person name="Finn R."/>
            <person name="Kale V."/>
            <person name="Holt S."/>
            <person name="Cochrane G."/>
            <person name="Meng A."/>
            <person name="Brown T."/>
            <person name="Cohen L."/>
        </authorList>
    </citation>
    <scope>NUCLEOTIDE SEQUENCE</scope>
</reference>
<dbReference type="SUPFAM" id="SSF47113">
    <property type="entry name" value="Histone-fold"/>
    <property type="match status" value="1"/>
</dbReference>
<evidence type="ECO:0000256" key="1">
    <source>
        <dbReference type="RuleBase" id="RU003767"/>
    </source>
</evidence>
<dbReference type="GO" id="GO:0005634">
    <property type="term" value="C:nucleus"/>
    <property type="evidence" value="ECO:0007669"/>
    <property type="project" value="UniProtKB-SubCell"/>
</dbReference>
<dbReference type="InterPro" id="IPR002119">
    <property type="entry name" value="Histone_H2A"/>
</dbReference>
<dbReference type="GO" id="GO:0000786">
    <property type="term" value="C:nucleosome"/>
    <property type="evidence" value="ECO:0007669"/>
    <property type="project" value="UniProtKB-KW"/>
</dbReference>
<dbReference type="InterPro" id="IPR007125">
    <property type="entry name" value="H2A/H2B/H3"/>
</dbReference>
<dbReference type="EMBL" id="HBFQ01008836">
    <property type="protein sequence ID" value="CAD8831840.1"/>
    <property type="molecule type" value="Transcribed_RNA"/>
</dbReference>
<dbReference type="CDD" id="cd00074">
    <property type="entry name" value="HFD_H2A"/>
    <property type="match status" value="1"/>
</dbReference>
<feature type="region of interest" description="Disordered" evidence="2">
    <location>
        <begin position="1"/>
        <end position="56"/>
    </location>
</feature>
<comment type="subcellular location">
    <subcellularLocation>
        <location evidence="1">Nucleus</location>
    </subcellularLocation>
</comment>
<keyword evidence="1" id="KW-0539">Nucleus</keyword>
<keyword evidence="1" id="KW-0238">DNA-binding</keyword>
<accession>A0A7S0ZT55</accession>
<proteinExistence type="inferred from homology"/>
<comment type="subunit">
    <text evidence="1">The nucleosome is a histone octamer containing two molecules each of H2A, H2B, H3 and H4 assembled in one H3-H4 heterotetramer and two H2A-H2B heterodimers. The octamer wraps approximately 147 bp of DNA.</text>
</comment>
<comment type="similarity">
    <text evidence="1">Belongs to the histone H2A family.</text>
</comment>
<dbReference type="InterPro" id="IPR009072">
    <property type="entry name" value="Histone-fold"/>
</dbReference>
<dbReference type="PANTHER" id="PTHR23430">
    <property type="entry name" value="HISTONE H2A"/>
    <property type="match status" value="1"/>
</dbReference>
<protein>
    <recommendedName>
        <fullName evidence="1">Histone H2A</fullName>
    </recommendedName>
</protein>
<sequence length="176" mass="19139">MEVNGTSPVADVGTESSSPENLQKSEGQRTVKGKVKRGKNLTKVGKGPDGKVRSRSARAGVQFPVCRVHRYLKKHVSKNMRVGGLSGVFAASVMEYLAAEVLELAGNAAKEHRTKRITPRHIMFAVRSDEELDCLIKATVAGGGVMPHIDDSLLSKSAQQKRLKQAHEGFLSFEDE</sequence>
<dbReference type="Pfam" id="PF16211">
    <property type="entry name" value="Histone_H2A_C"/>
    <property type="match status" value="1"/>
</dbReference>
<feature type="domain" description="Histone H2A C-terminal" evidence="4">
    <location>
        <begin position="130"/>
        <end position="161"/>
    </location>
</feature>
<gene>
    <name evidence="5" type="ORF">NSCI0253_LOCUS6187</name>
</gene>
<dbReference type="AlphaFoldDB" id="A0A7S0ZT55"/>
<feature type="compositionally biased region" description="Basic residues" evidence="2">
    <location>
        <begin position="31"/>
        <end position="40"/>
    </location>
</feature>
<evidence type="ECO:0000259" key="3">
    <source>
        <dbReference type="Pfam" id="PF00125"/>
    </source>
</evidence>
<evidence type="ECO:0000259" key="4">
    <source>
        <dbReference type="Pfam" id="PF16211"/>
    </source>
</evidence>
<dbReference type="GO" id="GO:0003677">
    <property type="term" value="F:DNA binding"/>
    <property type="evidence" value="ECO:0007669"/>
    <property type="project" value="UniProtKB-KW"/>
</dbReference>
<name>A0A7S0ZT55_NOCSC</name>
<dbReference type="GO" id="GO:0030527">
    <property type="term" value="F:structural constituent of chromatin"/>
    <property type="evidence" value="ECO:0007669"/>
    <property type="project" value="InterPro"/>
</dbReference>
<dbReference type="GO" id="GO:0046982">
    <property type="term" value="F:protein heterodimerization activity"/>
    <property type="evidence" value="ECO:0007669"/>
    <property type="project" value="InterPro"/>
</dbReference>
<dbReference type="PRINTS" id="PR00620">
    <property type="entry name" value="HISTONEH2A"/>
</dbReference>
<dbReference type="Pfam" id="PF00125">
    <property type="entry name" value="Histone"/>
    <property type="match status" value="1"/>
</dbReference>
<keyword evidence="1" id="KW-0158">Chromosome</keyword>
<feature type="compositionally biased region" description="Polar residues" evidence="2">
    <location>
        <begin position="14"/>
        <end position="25"/>
    </location>
</feature>
<dbReference type="SMART" id="SM00414">
    <property type="entry name" value="H2A"/>
    <property type="match status" value="1"/>
</dbReference>